<name>A0A370BMU9_ASPNG</name>
<dbReference type="Proteomes" id="UP000253845">
    <property type="component" value="Unassembled WGS sequence"/>
</dbReference>
<dbReference type="EMBL" id="KZ851935">
    <property type="protein sequence ID" value="RDH16913.1"/>
    <property type="molecule type" value="Genomic_DNA"/>
</dbReference>
<dbReference type="VEuPathDB" id="FungiDB:M747DRAFT_308797"/>
<evidence type="ECO:0000313" key="2">
    <source>
        <dbReference type="Proteomes" id="UP000253845"/>
    </source>
</evidence>
<reference evidence="1 2" key="1">
    <citation type="submission" date="2018-07" db="EMBL/GenBank/DDBJ databases">
        <title>Section-level genome sequencing of Aspergillus section Nigri to investigate inter- and intra-species variation.</title>
        <authorList>
            <consortium name="DOE Joint Genome Institute"/>
            <person name="Vesth T.C."/>
            <person name="Nybo J.L."/>
            <person name="Theobald S."/>
            <person name="Frisvad J.C."/>
            <person name="Larsen T.O."/>
            <person name="Nielsen K.F."/>
            <person name="Hoof J.B."/>
            <person name="Brandl J."/>
            <person name="Salamov A."/>
            <person name="Riley R."/>
            <person name="Gladden J.M."/>
            <person name="Phatale P."/>
            <person name="Nielsen M.T."/>
            <person name="Lyhne E.K."/>
            <person name="Kogle M.E."/>
            <person name="Strasser K."/>
            <person name="McDonnell E."/>
            <person name="Barry K."/>
            <person name="Clum A."/>
            <person name="Chen C."/>
            <person name="Nolan M."/>
            <person name="Sandor L."/>
            <person name="Kuo A."/>
            <person name="Lipzen A."/>
            <person name="Hainaut M."/>
            <person name="Drula E."/>
            <person name="Tsang A."/>
            <person name="Magnuson J.K."/>
            <person name="Henrissat B."/>
            <person name="Wiebenga A."/>
            <person name="Simmons B.A."/>
            <person name="Makela M.R."/>
            <person name="De vries R.P."/>
            <person name="Grigoriev I.V."/>
            <person name="Mortensen U.H."/>
            <person name="Baker S.E."/>
            <person name="Andersen M.R."/>
        </authorList>
    </citation>
    <scope>NUCLEOTIDE SEQUENCE [LARGE SCALE GENOMIC DNA]</scope>
    <source>
        <strain evidence="1 2">ATCC 13496</strain>
    </source>
</reference>
<proteinExistence type="predicted"/>
<organism evidence="1 2">
    <name type="scientific">Aspergillus niger ATCC 13496</name>
    <dbReference type="NCBI Taxonomy" id="1353008"/>
    <lineage>
        <taxon>Eukaryota</taxon>
        <taxon>Fungi</taxon>
        <taxon>Dikarya</taxon>
        <taxon>Ascomycota</taxon>
        <taxon>Pezizomycotina</taxon>
        <taxon>Eurotiomycetes</taxon>
        <taxon>Eurotiomycetidae</taxon>
        <taxon>Eurotiales</taxon>
        <taxon>Aspergillaceae</taxon>
        <taxon>Aspergillus</taxon>
        <taxon>Aspergillus subgen. Circumdati</taxon>
    </lineage>
</organism>
<sequence length="119" mass="13517">MTSLRVIRNNFSGGGMLGRKTMISRHLSQKRKRRFHSVLPQLFSEFSEVPQYCHTHHMKVSGSVGGWLGGGYVTSNYSWTGCTMELNISGQHAGSALELRPVIHPERLDSAMRRHHEQR</sequence>
<evidence type="ECO:0000313" key="1">
    <source>
        <dbReference type="EMBL" id="RDH16913.1"/>
    </source>
</evidence>
<accession>A0A370BMU9</accession>
<dbReference type="AlphaFoldDB" id="A0A370BMU9"/>
<protein>
    <submittedName>
        <fullName evidence="1">Uncharacterized protein</fullName>
    </submittedName>
</protein>
<gene>
    <name evidence="1" type="ORF">M747DRAFT_308797</name>
</gene>